<dbReference type="Gene3D" id="1.10.8.60">
    <property type="match status" value="1"/>
</dbReference>
<keyword evidence="2" id="KW-0547">Nucleotide-binding</keyword>
<dbReference type="Pfam" id="PF17862">
    <property type="entry name" value="AAA_lid_3"/>
    <property type="match status" value="1"/>
</dbReference>
<organism evidence="2 3">
    <name type="scientific">Methanoculleus methanifontis</name>
    <dbReference type="NCBI Taxonomy" id="2584086"/>
    <lineage>
        <taxon>Archaea</taxon>
        <taxon>Methanobacteriati</taxon>
        <taxon>Methanobacteriota</taxon>
        <taxon>Stenosarchaea group</taxon>
        <taxon>Methanomicrobia</taxon>
        <taxon>Methanomicrobiales</taxon>
        <taxon>Methanomicrobiaceae</taxon>
        <taxon>Methanoculleus</taxon>
    </lineage>
</organism>
<proteinExistence type="predicted"/>
<dbReference type="EMBL" id="VCYI01000008">
    <property type="protein sequence ID" value="MDN7012906.1"/>
    <property type="molecule type" value="Genomic_DNA"/>
</dbReference>
<dbReference type="GO" id="GO:0005524">
    <property type="term" value="F:ATP binding"/>
    <property type="evidence" value="ECO:0007669"/>
    <property type="project" value="UniProtKB-KW"/>
</dbReference>
<dbReference type="InterPro" id="IPR003593">
    <property type="entry name" value="AAA+_ATPase"/>
</dbReference>
<sequence>MNSDDIERLFQAFVTKNEELFHQVAQSIIEHEEQLNHHLVATKLRTIINNQSVHQSVLPYRTLPIPRDNEKGFQLLEVKRPFSDWSDLIVSTELEERLREIPLEIKNRDLLSNYGLKPRSKLLFYGPPGTGKTLCAKVLCSAIGYPLIVVKFESVVSSFLGETAANIRKIFDYIDKGKWVVLFDEFDIIGKKRDDPSEHGEIKRVVNNFMLMLEDYQGDSVLIAATNHPQLLDKGVWRRFDDIIQFELPDKQLRARLYEKKLSVIPVDPVVEYDIFADNSKGFSGADIEQVTIRAMKKALLSKKKRVSKEDIEEAILRQKEIVSVQEKV</sequence>
<gene>
    <name evidence="2" type="ORF">FGW20_07605</name>
</gene>
<protein>
    <submittedName>
        <fullName evidence="2">ATP-binding protein</fullName>
    </submittedName>
</protein>
<accession>A0ABT8M3T8</accession>
<feature type="domain" description="AAA+ ATPase" evidence="1">
    <location>
        <begin position="118"/>
        <end position="250"/>
    </location>
</feature>
<dbReference type="Proteomes" id="UP001168423">
    <property type="component" value="Unassembled WGS sequence"/>
</dbReference>
<dbReference type="PANTHER" id="PTHR23077">
    <property type="entry name" value="AAA-FAMILY ATPASE"/>
    <property type="match status" value="1"/>
</dbReference>
<keyword evidence="2" id="KW-0067">ATP-binding</keyword>
<dbReference type="CDD" id="cd19481">
    <property type="entry name" value="RecA-like_protease"/>
    <property type="match status" value="1"/>
</dbReference>
<dbReference type="SUPFAM" id="SSF52540">
    <property type="entry name" value="P-loop containing nucleoside triphosphate hydrolases"/>
    <property type="match status" value="1"/>
</dbReference>
<name>A0ABT8M3T8_9EURY</name>
<evidence type="ECO:0000313" key="2">
    <source>
        <dbReference type="EMBL" id="MDN7012906.1"/>
    </source>
</evidence>
<dbReference type="InterPro" id="IPR027417">
    <property type="entry name" value="P-loop_NTPase"/>
</dbReference>
<comment type="caution">
    <text evidence="2">The sequence shown here is derived from an EMBL/GenBank/DDBJ whole genome shotgun (WGS) entry which is preliminary data.</text>
</comment>
<dbReference type="InterPro" id="IPR041569">
    <property type="entry name" value="AAA_lid_3"/>
</dbReference>
<dbReference type="Gene3D" id="3.40.50.300">
    <property type="entry name" value="P-loop containing nucleotide triphosphate hydrolases"/>
    <property type="match status" value="1"/>
</dbReference>
<keyword evidence="3" id="KW-1185">Reference proteome</keyword>
<evidence type="ECO:0000259" key="1">
    <source>
        <dbReference type="SMART" id="SM00382"/>
    </source>
</evidence>
<reference evidence="2" key="1">
    <citation type="submission" date="2019-05" db="EMBL/GenBank/DDBJ databases">
        <title>Isolation and characterization of methanogens from the cold seep sediment at Four-Way Closure Ridge.</title>
        <authorList>
            <person name="You Y.-T."/>
            <person name="Chen S.-C."/>
            <person name="Zhang W.-L."/>
            <person name="Lai M.-C."/>
        </authorList>
    </citation>
    <scope>NUCLEOTIDE SEQUENCE</scope>
    <source>
        <strain evidence="2">FWC-SCC3</strain>
    </source>
</reference>
<dbReference type="InterPro" id="IPR003959">
    <property type="entry name" value="ATPase_AAA_core"/>
</dbReference>
<dbReference type="InterPro" id="IPR050168">
    <property type="entry name" value="AAA_ATPase_domain"/>
</dbReference>
<dbReference type="PANTHER" id="PTHR23077:SF198">
    <property type="entry name" value="ATP-DEPENDENT ZINC METALLOPROTEASE FTSH"/>
    <property type="match status" value="1"/>
</dbReference>
<dbReference type="SMART" id="SM00382">
    <property type="entry name" value="AAA"/>
    <property type="match status" value="1"/>
</dbReference>
<evidence type="ECO:0000313" key="3">
    <source>
        <dbReference type="Proteomes" id="UP001168423"/>
    </source>
</evidence>
<dbReference type="RefSeq" id="WP_301677491.1">
    <property type="nucleotide sequence ID" value="NZ_VCYI01000008.1"/>
</dbReference>
<dbReference type="Pfam" id="PF00004">
    <property type="entry name" value="AAA"/>
    <property type="match status" value="1"/>
</dbReference>